<dbReference type="Proteomes" id="UP001321486">
    <property type="component" value="Chromosome"/>
</dbReference>
<name>A0ABM8GS33_9MICO</name>
<protein>
    <submittedName>
        <fullName evidence="5">GntR family transcriptional regulator</fullName>
    </submittedName>
</protein>
<dbReference type="InterPro" id="IPR008920">
    <property type="entry name" value="TF_FadR/GntR_C"/>
</dbReference>
<feature type="domain" description="HTH gntR-type" evidence="4">
    <location>
        <begin position="7"/>
        <end position="73"/>
    </location>
</feature>
<dbReference type="PROSITE" id="PS50949">
    <property type="entry name" value="HTH_GNTR"/>
    <property type="match status" value="1"/>
</dbReference>
<keyword evidence="3" id="KW-0804">Transcription</keyword>
<dbReference type="SMART" id="SM00895">
    <property type="entry name" value="FCD"/>
    <property type="match status" value="1"/>
</dbReference>
<dbReference type="SMART" id="SM00345">
    <property type="entry name" value="HTH_GNTR"/>
    <property type="match status" value="1"/>
</dbReference>
<evidence type="ECO:0000313" key="5">
    <source>
        <dbReference type="EMBL" id="BDZ51263.1"/>
    </source>
</evidence>
<dbReference type="Pfam" id="PF07729">
    <property type="entry name" value="FCD"/>
    <property type="match status" value="1"/>
</dbReference>
<accession>A0ABM8GS33</accession>
<dbReference type="PANTHER" id="PTHR43537">
    <property type="entry name" value="TRANSCRIPTIONAL REGULATOR, GNTR FAMILY"/>
    <property type="match status" value="1"/>
</dbReference>
<evidence type="ECO:0000256" key="2">
    <source>
        <dbReference type="ARBA" id="ARBA00023125"/>
    </source>
</evidence>
<proteinExistence type="predicted"/>
<keyword evidence="1" id="KW-0805">Transcription regulation</keyword>
<dbReference type="RefSeq" id="WP_286344062.1">
    <property type="nucleotide sequence ID" value="NZ_AP027732.1"/>
</dbReference>
<dbReference type="SUPFAM" id="SSF48008">
    <property type="entry name" value="GntR ligand-binding domain-like"/>
    <property type="match status" value="1"/>
</dbReference>
<dbReference type="CDD" id="cd07377">
    <property type="entry name" value="WHTH_GntR"/>
    <property type="match status" value="1"/>
</dbReference>
<gene>
    <name evidence="5" type="ORF">GCM10025867_35040</name>
</gene>
<evidence type="ECO:0000256" key="3">
    <source>
        <dbReference type="ARBA" id="ARBA00023163"/>
    </source>
</evidence>
<keyword evidence="2" id="KW-0238">DNA-binding</keyword>
<dbReference type="SUPFAM" id="SSF46785">
    <property type="entry name" value="Winged helix' DNA-binding domain"/>
    <property type="match status" value="1"/>
</dbReference>
<organism evidence="5 6">
    <name type="scientific">Frondihabitans sucicola</name>
    <dbReference type="NCBI Taxonomy" id="1268041"/>
    <lineage>
        <taxon>Bacteria</taxon>
        <taxon>Bacillati</taxon>
        <taxon>Actinomycetota</taxon>
        <taxon>Actinomycetes</taxon>
        <taxon>Micrococcales</taxon>
        <taxon>Microbacteriaceae</taxon>
        <taxon>Frondihabitans</taxon>
    </lineage>
</organism>
<evidence type="ECO:0000259" key="4">
    <source>
        <dbReference type="PROSITE" id="PS50949"/>
    </source>
</evidence>
<dbReference type="InterPro" id="IPR036390">
    <property type="entry name" value="WH_DNA-bd_sf"/>
</dbReference>
<dbReference type="InterPro" id="IPR036388">
    <property type="entry name" value="WH-like_DNA-bd_sf"/>
</dbReference>
<evidence type="ECO:0000256" key="1">
    <source>
        <dbReference type="ARBA" id="ARBA00023015"/>
    </source>
</evidence>
<dbReference type="Gene3D" id="1.10.10.10">
    <property type="entry name" value="Winged helix-like DNA-binding domain superfamily/Winged helix DNA-binding domain"/>
    <property type="match status" value="1"/>
</dbReference>
<sequence length="248" mass="27278">MPLDTSRSQTHQVYESLRAAILSLDVAPGERLSERGLETTYGASRTPARAALMRLESEGLVRREGRGWIVTPIDLAEIHAISEMRAAVESAAVRYAVARAGSDDIEALRELLEADRPRDDETGHRTEELGVRAGTSFHAELTRLSGNAVMAQSVHDSLIRLERTRWLEVRTPEARATAWRDHLAILDAIARRDADGAADLVASHIHGTNERLITALTAERRRFRGNGLAIVGDVPTPADPFLPTKAER</sequence>
<evidence type="ECO:0000313" key="6">
    <source>
        <dbReference type="Proteomes" id="UP001321486"/>
    </source>
</evidence>
<dbReference type="EMBL" id="AP027732">
    <property type="protein sequence ID" value="BDZ51263.1"/>
    <property type="molecule type" value="Genomic_DNA"/>
</dbReference>
<dbReference type="InterPro" id="IPR000524">
    <property type="entry name" value="Tscrpt_reg_HTH_GntR"/>
</dbReference>
<reference evidence="6" key="1">
    <citation type="journal article" date="2019" name="Int. J. Syst. Evol. Microbiol.">
        <title>The Global Catalogue of Microorganisms (GCM) 10K type strain sequencing project: providing services to taxonomists for standard genome sequencing and annotation.</title>
        <authorList>
            <consortium name="The Broad Institute Genomics Platform"/>
            <consortium name="The Broad Institute Genome Sequencing Center for Infectious Disease"/>
            <person name="Wu L."/>
            <person name="Ma J."/>
        </authorList>
    </citation>
    <scope>NUCLEOTIDE SEQUENCE [LARGE SCALE GENOMIC DNA]</scope>
    <source>
        <strain evidence="6">NBRC 108728</strain>
    </source>
</reference>
<dbReference type="Pfam" id="PF00392">
    <property type="entry name" value="GntR"/>
    <property type="match status" value="1"/>
</dbReference>
<keyword evidence="6" id="KW-1185">Reference proteome</keyword>
<dbReference type="PANTHER" id="PTHR43537:SF45">
    <property type="entry name" value="GNTR FAMILY REGULATORY PROTEIN"/>
    <property type="match status" value="1"/>
</dbReference>
<dbReference type="InterPro" id="IPR011711">
    <property type="entry name" value="GntR_C"/>
</dbReference>
<dbReference type="Gene3D" id="1.20.120.530">
    <property type="entry name" value="GntR ligand-binding domain-like"/>
    <property type="match status" value="1"/>
</dbReference>